<dbReference type="EMBL" id="HE575323">
    <property type="protein sequence ID" value="CCC94423.1"/>
    <property type="molecule type" value="Genomic_DNA"/>
</dbReference>
<evidence type="ECO:0000256" key="8">
    <source>
        <dbReference type="ARBA" id="ARBA00049405"/>
    </source>
</evidence>
<dbReference type="VEuPathDB" id="TriTrypDB:TcIL3000_10_12040"/>
<feature type="transmembrane region" description="Helical" evidence="11">
    <location>
        <begin position="79"/>
        <end position="102"/>
    </location>
</feature>
<dbReference type="InterPro" id="IPR000425">
    <property type="entry name" value="MIP"/>
</dbReference>
<dbReference type="InterPro" id="IPR050363">
    <property type="entry name" value="MIP/Aquaporin"/>
</dbReference>
<feature type="transmembrane region" description="Helical" evidence="11">
    <location>
        <begin position="204"/>
        <end position="227"/>
    </location>
</feature>
<feature type="transmembrane region" description="Helical" evidence="11">
    <location>
        <begin position="156"/>
        <end position="175"/>
    </location>
</feature>
<evidence type="ECO:0000256" key="7">
    <source>
        <dbReference type="ARBA" id="ARBA00034651"/>
    </source>
</evidence>
<keyword evidence="3 9" id="KW-0813">Transport</keyword>
<comment type="catalytic activity">
    <reaction evidence="7">
        <text>H2O(in) = H2O(out)</text>
        <dbReference type="Rhea" id="RHEA:29667"/>
        <dbReference type="ChEBI" id="CHEBI:15377"/>
    </reaction>
</comment>
<keyword evidence="5 11" id="KW-1133">Transmembrane helix</keyword>
<comment type="similarity">
    <text evidence="2 9">Belongs to the MIP/aquaporin (TC 1.A.8) family.</text>
</comment>
<comment type="subcellular location">
    <subcellularLocation>
        <location evidence="1">Membrane</location>
        <topology evidence="1">Multi-pass membrane protein</topology>
    </subcellularLocation>
</comment>
<dbReference type="GO" id="GO:0015254">
    <property type="term" value="F:glycerol channel activity"/>
    <property type="evidence" value="ECO:0007669"/>
    <property type="project" value="UniProtKB-ARBA"/>
</dbReference>
<protein>
    <submittedName>
        <fullName evidence="12">Putative aquaporin 3</fullName>
    </submittedName>
</protein>
<evidence type="ECO:0000256" key="5">
    <source>
        <dbReference type="ARBA" id="ARBA00022989"/>
    </source>
</evidence>
<dbReference type="Pfam" id="PF00230">
    <property type="entry name" value="MIP"/>
    <property type="match status" value="1"/>
</dbReference>
<evidence type="ECO:0000256" key="6">
    <source>
        <dbReference type="ARBA" id="ARBA00023136"/>
    </source>
</evidence>
<feature type="transmembrane region" description="Helical" evidence="11">
    <location>
        <begin position="239"/>
        <end position="261"/>
    </location>
</feature>
<proteinExistence type="inferred from homology"/>
<dbReference type="PANTHER" id="PTHR43829">
    <property type="entry name" value="AQUAPORIN OR AQUAGLYCEROPORIN RELATED"/>
    <property type="match status" value="1"/>
</dbReference>
<evidence type="ECO:0000256" key="4">
    <source>
        <dbReference type="ARBA" id="ARBA00022692"/>
    </source>
</evidence>
<feature type="transmembrane region" description="Helical" evidence="11">
    <location>
        <begin position="108"/>
        <end position="127"/>
    </location>
</feature>
<dbReference type="FunFam" id="1.20.1080.10:FF:000041">
    <property type="entry name" value="Aquaglyceroporin 2"/>
    <property type="match status" value="1"/>
</dbReference>
<dbReference type="InterPro" id="IPR023271">
    <property type="entry name" value="Aquaporin-like"/>
</dbReference>
<reference evidence="12" key="1">
    <citation type="journal article" date="2012" name="Proc. Natl. Acad. Sci. U.S.A.">
        <title>Antigenic diversity is generated by distinct evolutionary mechanisms in African trypanosome species.</title>
        <authorList>
            <person name="Jackson A.P."/>
            <person name="Berry A."/>
            <person name="Aslett M."/>
            <person name="Allison H.C."/>
            <person name="Burton P."/>
            <person name="Vavrova-Anderson J."/>
            <person name="Brown R."/>
            <person name="Browne H."/>
            <person name="Corton N."/>
            <person name="Hauser H."/>
            <person name="Gamble J."/>
            <person name="Gilderthorp R."/>
            <person name="Marcello L."/>
            <person name="McQuillan J."/>
            <person name="Otto T.D."/>
            <person name="Quail M.A."/>
            <person name="Sanders M.J."/>
            <person name="van Tonder A."/>
            <person name="Ginger M.L."/>
            <person name="Field M.C."/>
            <person name="Barry J.D."/>
            <person name="Hertz-Fowler C."/>
            <person name="Berriman M."/>
        </authorList>
    </citation>
    <scope>NUCLEOTIDE SEQUENCE</scope>
    <source>
        <strain evidence="12">IL3000</strain>
    </source>
</reference>
<gene>
    <name evidence="12" type="ORF">TCIL3000_10_12040</name>
</gene>
<dbReference type="SUPFAM" id="SSF81338">
    <property type="entry name" value="Aquaporin-like"/>
    <property type="match status" value="1"/>
</dbReference>
<sequence length="313" mass="33846">MTSPTVPNPMSTVPMTEMTEANGTTNPPIPDAGERTAVNFDTEQCKTKEILAGEGEAPHGPMDINYWPLRNLRMDFREYVGEFLGTFVLLFMGNGVVATTLLDNNLGFLSITFGWGIAVTMGLYVSLGTSSGHLNPAVTVANAFFGGFPWKKVPGYIAMQMLGAFVGAACAYGVYADLLNKKVSDGEIEDYAGMFSTYPRDGNSLFSCIFGEFICTAMLTFCVCGIFDTHNAPATGHEPLAVGALVFAIGNNVGYATGYAINPARDFGPRVFSAILYGSTVFTRGDYYFWVPLFIPLLGGIFGIILYKYFVPH</sequence>
<dbReference type="GO" id="GO:0005886">
    <property type="term" value="C:plasma membrane"/>
    <property type="evidence" value="ECO:0007669"/>
    <property type="project" value="TreeGrafter"/>
</dbReference>
<dbReference type="PANTHER" id="PTHR43829:SF9">
    <property type="entry name" value="AQUAPORIN-9"/>
    <property type="match status" value="1"/>
</dbReference>
<keyword evidence="6 11" id="KW-0472">Membrane</keyword>
<dbReference type="InterPro" id="IPR022357">
    <property type="entry name" value="MIP_CS"/>
</dbReference>
<feature type="transmembrane region" description="Helical" evidence="11">
    <location>
        <begin position="287"/>
        <end position="310"/>
    </location>
</feature>
<evidence type="ECO:0000256" key="11">
    <source>
        <dbReference type="SAM" id="Phobius"/>
    </source>
</evidence>
<feature type="region of interest" description="Disordered" evidence="10">
    <location>
        <begin position="1"/>
        <end position="33"/>
    </location>
</feature>
<name>G0UYF6_TRYCI</name>
<dbReference type="NCBIfam" id="TIGR00861">
    <property type="entry name" value="MIP"/>
    <property type="match status" value="1"/>
</dbReference>
<dbReference type="PRINTS" id="PR00783">
    <property type="entry name" value="MINTRINSICP"/>
</dbReference>
<organism evidence="12">
    <name type="scientific">Trypanosoma congolense (strain IL3000)</name>
    <dbReference type="NCBI Taxonomy" id="1068625"/>
    <lineage>
        <taxon>Eukaryota</taxon>
        <taxon>Discoba</taxon>
        <taxon>Euglenozoa</taxon>
        <taxon>Kinetoplastea</taxon>
        <taxon>Metakinetoplastina</taxon>
        <taxon>Trypanosomatida</taxon>
        <taxon>Trypanosomatidae</taxon>
        <taxon>Trypanosoma</taxon>
        <taxon>Nannomonas</taxon>
    </lineage>
</organism>
<evidence type="ECO:0000313" key="12">
    <source>
        <dbReference type="EMBL" id="CCC94423.1"/>
    </source>
</evidence>
<evidence type="ECO:0000256" key="9">
    <source>
        <dbReference type="RuleBase" id="RU000477"/>
    </source>
</evidence>
<dbReference type="Gene3D" id="1.20.1080.10">
    <property type="entry name" value="Glycerol uptake facilitator protein"/>
    <property type="match status" value="1"/>
</dbReference>
<comment type="catalytic activity">
    <reaction evidence="8">
        <text>glycerol(in) = glycerol(out)</text>
        <dbReference type="Rhea" id="RHEA:29675"/>
        <dbReference type="ChEBI" id="CHEBI:17754"/>
    </reaction>
</comment>
<dbReference type="CDD" id="cd00333">
    <property type="entry name" value="MIP"/>
    <property type="match status" value="1"/>
</dbReference>
<keyword evidence="4 9" id="KW-0812">Transmembrane</keyword>
<dbReference type="GO" id="GO:0015250">
    <property type="term" value="F:water channel activity"/>
    <property type="evidence" value="ECO:0007669"/>
    <property type="project" value="TreeGrafter"/>
</dbReference>
<evidence type="ECO:0000256" key="3">
    <source>
        <dbReference type="ARBA" id="ARBA00022448"/>
    </source>
</evidence>
<accession>G0UYF6</accession>
<evidence type="ECO:0000256" key="2">
    <source>
        <dbReference type="ARBA" id="ARBA00006175"/>
    </source>
</evidence>
<feature type="compositionally biased region" description="Polar residues" evidence="10">
    <location>
        <begin position="1"/>
        <end position="26"/>
    </location>
</feature>
<dbReference type="AlphaFoldDB" id="G0UYF6"/>
<evidence type="ECO:0000256" key="10">
    <source>
        <dbReference type="SAM" id="MobiDB-lite"/>
    </source>
</evidence>
<dbReference type="PROSITE" id="PS00221">
    <property type="entry name" value="MIP"/>
    <property type="match status" value="1"/>
</dbReference>
<evidence type="ECO:0000256" key="1">
    <source>
        <dbReference type="ARBA" id="ARBA00004141"/>
    </source>
</evidence>